<proteinExistence type="predicted"/>
<evidence type="ECO:0000313" key="2">
    <source>
        <dbReference type="EMBL" id="TFK02289.1"/>
    </source>
</evidence>
<feature type="compositionally biased region" description="Basic and acidic residues" evidence="1">
    <location>
        <begin position="85"/>
        <end position="122"/>
    </location>
</feature>
<evidence type="ECO:0000313" key="3">
    <source>
        <dbReference type="Proteomes" id="UP000297703"/>
    </source>
</evidence>
<gene>
    <name evidence="2" type="ORF">DR999_PMT15441</name>
</gene>
<accession>A0A4D9DXQ7</accession>
<comment type="caution">
    <text evidence="2">The sequence shown here is derived from an EMBL/GenBank/DDBJ whole genome shotgun (WGS) entry which is preliminary data.</text>
</comment>
<protein>
    <submittedName>
        <fullName evidence="2">Nuclear cap-binding protein subunit 2</fullName>
    </submittedName>
</protein>
<evidence type="ECO:0000256" key="1">
    <source>
        <dbReference type="SAM" id="MobiDB-lite"/>
    </source>
</evidence>
<feature type="region of interest" description="Disordered" evidence="1">
    <location>
        <begin position="1"/>
        <end position="23"/>
    </location>
</feature>
<keyword evidence="3" id="KW-1185">Reference proteome</keyword>
<reference evidence="2 3" key="2">
    <citation type="submission" date="2019-04" db="EMBL/GenBank/DDBJ databases">
        <title>The genome sequence of big-headed turtle.</title>
        <authorList>
            <person name="Gong S."/>
        </authorList>
    </citation>
    <scope>NUCLEOTIDE SEQUENCE [LARGE SCALE GENOMIC DNA]</scope>
    <source>
        <strain evidence="2">DO16091913</strain>
        <tissue evidence="2">Muscle</tissue>
    </source>
</reference>
<dbReference type="Proteomes" id="UP000297703">
    <property type="component" value="Unassembled WGS sequence"/>
</dbReference>
<sequence length="131" mass="13997">MLPDGTGDLVEGGAGGNGSMVKEPTDYQTQASAMCCSWAAACRGLEGRPGVLVLPNFKPTGAFAEPNVPFEHNHDWVSHSPGKGGGEERGERKHSREGARWEPSPERVVMEKAERKTGKDPRPNSLLSCPA</sequence>
<feature type="region of interest" description="Disordered" evidence="1">
    <location>
        <begin position="73"/>
        <end position="131"/>
    </location>
</feature>
<dbReference type="EMBL" id="QXTE01000196">
    <property type="protein sequence ID" value="TFK02289.1"/>
    <property type="molecule type" value="Genomic_DNA"/>
</dbReference>
<name>A0A4D9DXQ7_9SAUR</name>
<organism evidence="2 3">
    <name type="scientific">Platysternon megacephalum</name>
    <name type="common">big-headed turtle</name>
    <dbReference type="NCBI Taxonomy" id="55544"/>
    <lineage>
        <taxon>Eukaryota</taxon>
        <taxon>Metazoa</taxon>
        <taxon>Chordata</taxon>
        <taxon>Craniata</taxon>
        <taxon>Vertebrata</taxon>
        <taxon>Euteleostomi</taxon>
        <taxon>Archelosauria</taxon>
        <taxon>Testudinata</taxon>
        <taxon>Testudines</taxon>
        <taxon>Cryptodira</taxon>
        <taxon>Durocryptodira</taxon>
        <taxon>Testudinoidea</taxon>
        <taxon>Platysternidae</taxon>
        <taxon>Platysternon</taxon>
    </lineage>
</organism>
<dbReference type="AlphaFoldDB" id="A0A4D9DXQ7"/>
<reference evidence="2 3" key="1">
    <citation type="submission" date="2019-04" db="EMBL/GenBank/DDBJ databases">
        <title>Draft genome of the big-headed turtle Platysternon megacephalum.</title>
        <authorList>
            <person name="Gong S."/>
        </authorList>
    </citation>
    <scope>NUCLEOTIDE SEQUENCE [LARGE SCALE GENOMIC DNA]</scope>
    <source>
        <strain evidence="2">DO16091913</strain>
        <tissue evidence="2">Muscle</tissue>
    </source>
</reference>